<dbReference type="GO" id="GO:0016020">
    <property type="term" value="C:membrane"/>
    <property type="evidence" value="ECO:0007669"/>
    <property type="project" value="TreeGrafter"/>
</dbReference>
<accession>A0A9W4ST85</accession>
<sequence length="296" mass="33770">MALLPDYVPSYVQYFIAGTSLLTLTFAGLLYSFQCTLIYPARFPNGSRSVVSKPSEFGMDYTEEILMTKDGIQLRAYICKLPQNARNRPTVLFFHANAGNMGHRLPIARKFYTDFKCNVVMLSYRGYGLSEGTPTEKGLRIDSQTILDFILKDEDLKSTKLIAYGQSLGGAVSIDLVSRNEDKFSGLILENTFLSLPKVIPHVLPQIRYLSFLCHQIWSSEQSIQQIVNIPILFLSGLRDELVPPSHMRQLFELSQTRATKLWKEFSNGTHNDTVFQFGYFDAIEDFIKKYVIREE</sequence>
<dbReference type="Pfam" id="PF00561">
    <property type="entry name" value="Abhydrolase_1"/>
    <property type="match status" value="1"/>
</dbReference>
<dbReference type="SUPFAM" id="SSF53474">
    <property type="entry name" value="alpha/beta-Hydrolases"/>
    <property type="match status" value="1"/>
</dbReference>
<proteinExistence type="predicted"/>
<keyword evidence="1" id="KW-0472">Membrane</keyword>
<dbReference type="GO" id="GO:0008474">
    <property type="term" value="F:palmitoyl-(protein) hydrolase activity"/>
    <property type="evidence" value="ECO:0007669"/>
    <property type="project" value="TreeGrafter"/>
</dbReference>
<dbReference type="InterPro" id="IPR029058">
    <property type="entry name" value="AB_hydrolase_fold"/>
</dbReference>
<gene>
    <name evidence="3" type="ORF">FWILDA_LOCUS9236</name>
</gene>
<dbReference type="PANTHER" id="PTHR12277:SF81">
    <property type="entry name" value="PROTEIN ABHD13"/>
    <property type="match status" value="1"/>
</dbReference>
<feature type="transmembrane region" description="Helical" evidence="1">
    <location>
        <begin position="12"/>
        <end position="33"/>
    </location>
</feature>
<evidence type="ECO:0000313" key="3">
    <source>
        <dbReference type="EMBL" id="CAI2179735.1"/>
    </source>
</evidence>
<keyword evidence="4" id="KW-1185">Reference proteome</keyword>
<organism evidence="3 4">
    <name type="scientific">Funneliformis geosporum</name>
    <dbReference type="NCBI Taxonomy" id="1117311"/>
    <lineage>
        <taxon>Eukaryota</taxon>
        <taxon>Fungi</taxon>
        <taxon>Fungi incertae sedis</taxon>
        <taxon>Mucoromycota</taxon>
        <taxon>Glomeromycotina</taxon>
        <taxon>Glomeromycetes</taxon>
        <taxon>Glomerales</taxon>
        <taxon>Glomeraceae</taxon>
        <taxon>Funneliformis</taxon>
    </lineage>
</organism>
<feature type="domain" description="AB hydrolase-1" evidence="2">
    <location>
        <begin position="89"/>
        <end position="208"/>
    </location>
</feature>
<keyword evidence="1" id="KW-1133">Transmembrane helix</keyword>
<dbReference type="Proteomes" id="UP001153678">
    <property type="component" value="Unassembled WGS sequence"/>
</dbReference>
<evidence type="ECO:0000259" key="2">
    <source>
        <dbReference type="Pfam" id="PF00561"/>
    </source>
</evidence>
<dbReference type="AlphaFoldDB" id="A0A9W4ST85"/>
<name>A0A9W4ST85_9GLOM</name>
<comment type="caution">
    <text evidence="3">The sequence shown here is derived from an EMBL/GenBank/DDBJ whole genome shotgun (WGS) entry which is preliminary data.</text>
</comment>
<reference evidence="3" key="1">
    <citation type="submission" date="2022-08" db="EMBL/GenBank/DDBJ databases">
        <authorList>
            <person name="Kallberg Y."/>
            <person name="Tangrot J."/>
            <person name="Rosling A."/>
        </authorList>
    </citation>
    <scope>NUCLEOTIDE SEQUENCE</scope>
    <source>
        <strain evidence="3">Wild A</strain>
    </source>
</reference>
<dbReference type="PANTHER" id="PTHR12277">
    <property type="entry name" value="ALPHA/BETA HYDROLASE DOMAIN-CONTAINING PROTEIN"/>
    <property type="match status" value="1"/>
</dbReference>
<keyword evidence="1" id="KW-0812">Transmembrane</keyword>
<dbReference type="OrthoDB" id="10249433at2759"/>
<dbReference type="Gene3D" id="3.40.50.1820">
    <property type="entry name" value="alpha/beta hydrolase"/>
    <property type="match status" value="1"/>
</dbReference>
<protein>
    <submittedName>
        <fullName evidence="3">11755_t:CDS:1</fullName>
    </submittedName>
</protein>
<dbReference type="InterPro" id="IPR000073">
    <property type="entry name" value="AB_hydrolase_1"/>
</dbReference>
<evidence type="ECO:0000313" key="4">
    <source>
        <dbReference type="Proteomes" id="UP001153678"/>
    </source>
</evidence>
<dbReference type="EMBL" id="CAMKVN010002134">
    <property type="protein sequence ID" value="CAI2179735.1"/>
    <property type="molecule type" value="Genomic_DNA"/>
</dbReference>
<evidence type="ECO:0000256" key="1">
    <source>
        <dbReference type="SAM" id="Phobius"/>
    </source>
</evidence>